<dbReference type="EMBL" id="NCKU01013978">
    <property type="protein sequence ID" value="RWR99693.1"/>
    <property type="molecule type" value="Genomic_DNA"/>
</dbReference>
<evidence type="ECO:0000256" key="2">
    <source>
        <dbReference type="ARBA" id="ARBA00013184"/>
    </source>
</evidence>
<dbReference type="Gene3D" id="1.20.1020.10">
    <property type="entry name" value="TAZ domain"/>
    <property type="match status" value="1"/>
</dbReference>
<evidence type="ECO:0000256" key="8">
    <source>
        <dbReference type="ARBA" id="ARBA00023015"/>
    </source>
</evidence>
<organism evidence="14 15">
    <name type="scientific">Dinothrombium tinctorium</name>
    <dbReference type="NCBI Taxonomy" id="1965070"/>
    <lineage>
        <taxon>Eukaryota</taxon>
        <taxon>Metazoa</taxon>
        <taxon>Ecdysozoa</taxon>
        <taxon>Arthropoda</taxon>
        <taxon>Chelicerata</taxon>
        <taxon>Arachnida</taxon>
        <taxon>Acari</taxon>
        <taxon>Acariformes</taxon>
        <taxon>Trombidiformes</taxon>
        <taxon>Prostigmata</taxon>
        <taxon>Anystina</taxon>
        <taxon>Parasitengona</taxon>
        <taxon>Trombidioidea</taxon>
        <taxon>Trombidiidae</taxon>
        <taxon>Dinothrombium</taxon>
    </lineage>
</organism>
<dbReference type="GO" id="GO:0000123">
    <property type="term" value="C:histone acetyltransferase complex"/>
    <property type="evidence" value="ECO:0007669"/>
    <property type="project" value="TreeGrafter"/>
</dbReference>
<evidence type="ECO:0000259" key="13">
    <source>
        <dbReference type="PROSITE" id="PS50134"/>
    </source>
</evidence>
<evidence type="ECO:0000256" key="6">
    <source>
        <dbReference type="ARBA" id="ARBA00022833"/>
    </source>
</evidence>
<dbReference type="PROSITE" id="PS50134">
    <property type="entry name" value="ZF_TAZ"/>
    <property type="match status" value="1"/>
</dbReference>
<gene>
    <name evidence="14" type="ORF">B4U79_12828</name>
</gene>
<dbReference type="InterPro" id="IPR000197">
    <property type="entry name" value="Znf_TAZ"/>
</dbReference>
<evidence type="ECO:0000256" key="10">
    <source>
        <dbReference type="ARBA" id="ARBA00023242"/>
    </source>
</evidence>
<keyword evidence="9" id="KW-0804">Transcription</keyword>
<dbReference type="GO" id="GO:0008270">
    <property type="term" value="F:zinc ion binding"/>
    <property type="evidence" value="ECO:0007669"/>
    <property type="project" value="UniProtKB-KW"/>
</dbReference>
<dbReference type="GO" id="GO:0004402">
    <property type="term" value="F:histone acetyltransferase activity"/>
    <property type="evidence" value="ECO:0007669"/>
    <property type="project" value="InterPro"/>
</dbReference>
<dbReference type="EC" id="2.3.1.48" evidence="2"/>
<keyword evidence="15" id="KW-1185">Reference proteome</keyword>
<evidence type="ECO:0000256" key="4">
    <source>
        <dbReference type="ARBA" id="ARBA00022723"/>
    </source>
</evidence>
<dbReference type="GO" id="GO:0005634">
    <property type="term" value="C:nucleus"/>
    <property type="evidence" value="ECO:0007669"/>
    <property type="project" value="UniProtKB-SubCell"/>
</dbReference>
<accession>A0A3S3P2X2</accession>
<comment type="subcellular location">
    <subcellularLocation>
        <location evidence="1">Nucleus</location>
    </subcellularLocation>
</comment>
<proteinExistence type="predicted"/>
<evidence type="ECO:0000256" key="12">
    <source>
        <dbReference type="PROSITE-ProRule" id="PRU00203"/>
    </source>
</evidence>
<keyword evidence="10" id="KW-0539">Nucleus</keyword>
<keyword evidence="4 12" id="KW-0479">Metal-binding</keyword>
<keyword evidence="3" id="KW-0808">Transferase</keyword>
<dbReference type="GO" id="GO:0003713">
    <property type="term" value="F:transcription coactivator activity"/>
    <property type="evidence" value="ECO:0007669"/>
    <property type="project" value="TreeGrafter"/>
</dbReference>
<evidence type="ECO:0000256" key="5">
    <source>
        <dbReference type="ARBA" id="ARBA00022771"/>
    </source>
</evidence>
<sequence>MKRAIIHSFQCRRRANQTSDCPMCKQVINLCTYHAKNCKDNTCTIPYCSNIKARIREHHTEPGTSQ</sequence>
<name>A0A3S3P2X2_9ACAR</name>
<dbReference type="PANTHER" id="PTHR13808:SF1">
    <property type="entry name" value="HISTONE ACETYLTRANSFERASE"/>
    <property type="match status" value="1"/>
</dbReference>
<dbReference type="Proteomes" id="UP000285301">
    <property type="component" value="Unassembled WGS sequence"/>
</dbReference>
<dbReference type="SUPFAM" id="SSF57933">
    <property type="entry name" value="TAZ domain"/>
    <property type="match status" value="1"/>
</dbReference>
<dbReference type="InterPro" id="IPR035898">
    <property type="entry name" value="TAZ_dom_sf"/>
</dbReference>
<protein>
    <recommendedName>
        <fullName evidence="2">histone acetyltransferase</fullName>
        <ecNumber evidence="2">2.3.1.48</ecNumber>
    </recommendedName>
</protein>
<dbReference type="OrthoDB" id="899at2759"/>
<comment type="catalytic activity">
    <reaction evidence="11">
        <text>L-lysyl-[protein] + acetyl-CoA = N(6)-acetyl-L-lysyl-[protein] + CoA + H(+)</text>
        <dbReference type="Rhea" id="RHEA:45948"/>
        <dbReference type="Rhea" id="RHEA-COMP:9752"/>
        <dbReference type="Rhea" id="RHEA-COMP:10731"/>
        <dbReference type="ChEBI" id="CHEBI:15378"/>
        <dbReference type="ChEBI" id="CHEBI:29969"/>
        <dbReference type="ChEBI" id="CHEBI:57287"/>
        <dbReference type="ChEBI" id="CHEBI:57288"/>
        <dbReference type="ChEBI" id="CHEBI:61930"/>
        <dbReference type="EC" id="2.3.1.48"/>
    </reaction>
</comment>
<evidence type="ECO:0000313" key="14">
    <source>
        <dbReference type="EMBL" id="RWR99693.1"/>
    </source>
</evidence>
<evidence type="ECO:0000256" key="9">
    <source>
        <dbReference type="ARBA" id="ARBA00023163"/>
    </source>
</evidence>
<dbReference type="GO" id="GO:0031490">
    <property type="term" value="F:chromatin DNA binding"/>
    <property type="evidence" value="ECO:0007669"/>
    <property type="project" value="TreeGrafter"/>
</dbReference>
<keyword evidence="6 12" id="KW-0862">Zinc</keyword>
<comment type="caution">
    <text evidence="14">The sequence shown here is derived from an EMBL/GenBank/DDBJ whole genome shotgun (WGS) entry which is preliminary data.</text>
</comment>
<keyword evidence="5 12" id="KW-0863">Zinc-finger</keyword>
<feature type="zinc finger region" description="TAZ-type" evidence="12">
    <location>
        <begin position="1"/>
        <end position="51"/>
    </location>
</feature>
<dbReference type="GO" id="GO:0045944">
    <property type="term" value="P:positive regulation of transcription by RNA polymerase II"/>
    <property type="evidence" value="ECO:0007669"/>
    <property type="project" value="TreeGrafter"/>
</dbReference>
<dbReference type="GO" id="GO:0005667">
    <property type="term" value="C:transcription regulator complex"/>
    <property type="evidence" value="ECO:0007669"/>
    <property type="project" value="TreeGrafter"/>
</dbReference>
<evidence type="ECO:0000256" key="3">
    <source>
        <dbReference type="ARBA" id="ARBA00022679"/>
    </source>
</evidence>
<dbReference type="AlphaFoldDB" id="A0A3S3P2X2"/>
<evidence type="ECO:0000256" key="11">
    <source>
        <dbReference type="ARBA" id="ARBA00048017"/>
    </source>
</evidence>
<evidence type="ECO:0000256" key="1">
    <source>
        <dbReference type="ARBA" id="ARBA00004123"/>
    </source>
</evidence>
<keyword evidence="8" id="KW-0805">Transcription regulation</keyword>
<dbReference type="InterPro" id="IPR013178">
    <property type="entry name" value="Histone_AcTrfase_Rtt109/CBP"/>
</dbReference>
<dbReference type="STRING" id="1965070.A0A3S3P2X2"/>
<dbReference type="PANTHER" id="PTHR13808">
    <property type="entry name" value="CBP/P300-RELATED"/>
    <property type="match status" value="1"/>
</dbReference>
<keyword evidence="7" id="KW-0156">Chromatin regulator</keyword>
<reference evidence="14 15" key="1">
    <citation type="journal article" date="2018" name="Gigascience">
        <title>Genomes of trombidid mites reveal novel predicted allergens and laterally-transferred genes associated with secondary metabolism.</title>
        <authorList>
            <person name="Dong X."/>
            <person name="Chaisiri K."/>
            <person name="Xia D."/>
            <person name="Armstrong S.D."/>
            <person name="Fang Y."/>
            <person name="Donnelly M.J."/>
            <person name="Kadowaki T."/>
            <person name="McGarry J.W."/>
            <person name="Darby A.C."/>
            <person name="Makepeace B.L."/>
        </authorList>
    </citation>
    <scope>NUCLEOTIDE SEQUENCE [LARGE SCALE GENOMIC DNA]</scope>
    <source>
        <strain evidence="14">UoL-WK</strain>
    </source>
</reference>
<evidence type="ECO:0000313" key="15">
    <source>
        <dbReference type="Proteomes" id="UP000285301"/>
    </source>
</evidence>
<feature type="domain" description="TAZ-type" evidence="13">
    <location>
        <begin position="1"/>
        <end position="51"/>
    </location>
</feature>
<evidence type="ECO:0000256" key="7">
    <source>
        <dbReference type="ARBA" id="ARBA00022853"/>
    </source>
</evidence>